<keyword evidence="2" id="KW-1185">Reference proteome</keyword>
<proteinExistence type="predicted"/>
<dbReference type="Proteomes" id="UP001177021">
    <property type="component" value="Unassembled WGS sequence"/>
</dbReference>
<evidence type="ECO:0000313" key="1">
    <source>
        <dbReference type="EMBL" id="CAJ2633330.1"/>
    </source>
</evidence>
<name>A0ACB0IMY5_TRIPR</name>
<organism evidence="1 2">
    <name type="scientific">Trifolium pratense</name>
    <name type="common">Red clover</name>
    <dbReference type="NCBI Taxonomy" id="57577"/>
    <lineage>
        <taxon>Eukaryota</taxon>
        <taxon>Viridiplantae</taxon>
        <taxon>Streptophyta</taxon>
        <taxon>Embryophyta</taxon>
        <taxon>Tracheophyta</taxon>
        <taxon>Spermatophyta</taxon>
        <taxon>Magnoliopsida</taxon>
        <taxon>eudicotyledons</taxon>
        <taxon>Gunneridae</taxon>
        <taxon>Pentapetalae</taxon>
        <taxon>rosids</taxon>
        <taxon>fabids</taxon>
        <taxon>Fabales</taxon>
        <taxon>Fabaceae</taxon>
        <taxon>Papilionoideae</taxon>
        <taxon>50 kb inversion clade</taxon>
        <taxon>NPAAA clade</taxon>
        <taxon>Hologalegina</taxon>
        <taxon>IRL clade</taxon>
        <taxon>Trifolieae</taxon>
        <taxon>Trifolium</taxon>
    </lineage>
</organism>
<comment type="caution">
    <text evidence="1">The sequence shown here is derived from an EMBL/GenBank/DDBJ whole genome shotgun (WGS) entry which is preliminary data.</text>
</comment>
<evidence type="ECO:0000313" key="2">
    <source>
        <dbReference type="Proteomes" id="UP001177021"/>
    </source>
</evidence>
<protein>
    <submittedName>
        <fullName evidence="1">Uncharacterized protein</fullName>
    </submittedName>
</protein>
<reference evidence="1" key="1">
    <citation type="submission" date="2023-10" db="EMBL/GenBank/DDBJ databases">
        <authorList>
            <person name="Rodriguez Cubillos JULIANA M."/>
            <person name="De Vega J."/>
        </authorList>
    </citation>
    <scope>NUCLEOTIDE SEQUENCE</scope>
</reference>
<dbReference type="EMBL" id="CASHSV030000001">
    <property type="protein sequence ID" value="CAJ2633330.1"/>
    <property type="molecule type" value="Genomic_DNA"/>
</dbReference>
<gene>
    <name evidence="1" type="ORF">MILVUS5_LOCUS4461</name>
</gene>
<accession>A0ACB0IMY5</accession>
<sequence>MERQNTKEVADKKKSSHKGKGTMPSRPQPPRRSVRLRRPTKAKFETIVLSSDSSDLDETDEDYAEFLKVYKPEDSYPKVSASSGEEGSQKTVESKPVVVVEVDSDNEQ</sequence>